<comment type="similarity">
    <text evidence="3">Belongs to the class-II aminoacyl-tRNA synthetase family. Type-1 seryl-tRNA synthetase subfamily.</text>
</comment>
<sequence length="422" mass="47904">MLQVNFLRENKERVLEGLKKRSFKELDLVDQAINADDERKRLQFELDSQLSEINKISKEIGILMKDGKKEEAEVAKSKTSQFKESSKELQNQLNESEKTLLNILYQIPNIPYEKVVAGVSADDNEIIYESTTVEGLGEGAIPHWELAKKYNLIDFELGVKIAGAGFPVYFGKGARLQRALVQYFLDKNVDAGYLEVNPPHVVNEASGYGTGQLPDKEGQMYYINADDLYLIPTAEVPVTNLYRDVLLDEKDLPIKNTAFSQCYRREAGSYGAHVRGLNRLHQFEKVEIVRLEKPENSYAVLEEMVEHIKSILEDLELPYRILRLCGGDTGFAAAMTYDFEVWSAAQEKWLEVSSVSNFETFQANRLKCRYKADGKSQLVHTLNGSAMALPRIMAALLENNQTEEGIKLPKKIAEYARFELIN</sequence>
<evidence type="ECO:0000256" key="9">
    <source>
        <dbReference type="ARBA" id="ARBA00022917"/>
    </source>
</evidence>
<evidence type="ECO:0000256" key="10">
    <source>
        <dbReference type="ARBA" id="ARBA00023146"/>
    </source>
</evidence>
<keyword evidence="6" id="KW-0436">Ligase</keyword>
<dbReference type="InterPro" id="IPR042103">
    <property type="entry name" value="SerRS_1_N_sf"/>
</dbReference>
<evidence type="ECO:0000256" key="12">
    <source>
        <dbReference type="ARBA" id="ARBA00047929"/>
    </source>
</evidence>
<evidence type="ECO:0000259" key="18">
    <source>
        <dbReference type="PROSITE" id="PS50862"/>
    </source>
</evidence>
<dbReference type="SUPFAM" id="SSF55681">
    <property type="entry name" value="Class II aaRS and biotin synthetases"/>
    <property type="match status" value="1"/>
</dbReference>
<dbReference type="EMBL" id="SOEO01000002">
    <property type="protein sequence ID" value="TDX84293.1"/>
    <property type="molecule type" value="Genomic_DNA"/>
</dbReference>
<evidence type="ECO:0000256" key="11">
    <source>
        <dbReference type="ARBA" id="ARBA00039158"/>
    </source>
</evidence>
<evidence type="ECO:0000256" key="14">
    <source>
        <dbReference type="NCBIfam" id="TIGR00414"/>
    </source>
</evidence>
<dbReference type="InterPro" id="IPR045864">
    <property type="entry name" value="aa-tRNA-synth_II/BPL/LPL"/>
</dbReference>
<keyword evidence="7" id="KW-0547">Nucleotide-binding</keyword>
<keyword evidence="17" id="KW-0175">Coiled coil</keyword>
<dbReference type="PIRSF" id="PIRSF001529">
    <property type="entry name" value="Ser-tRNA-synth_IIa"/>
    <property type="match status" value="1"/>
</dbReference>
<evidence type="ECO:0000256" key="1">
    <source>
        <dbReference type="ARBA" id="ARBA00004496"/>
    </source>
</evidence>
<comment type="catalytic activity">
    <reaction evidence="13">
        <text>tRNA(Ser) + L-serine + ATP = L-seryl-tRNA(Ser) + AMP + diphosphate + H(+)</text>
        <dbReference type="Rhea" id="RHEA:12292"/>
        <dbReference type="Rhea" id="RHEA-COMP:9669"/>
        <dbReference type="Rhea" id="RHEA-COMP:9703"/>
        <dbReference type="ChEBI" id="CHEBI:15378"/>
        <dbReference type="ChEBI" id="CHEBI:30616"/>
        <dbReference type="ChEBI" id="CHEBI:33019"/>
        <dbReference type="ChEBI" id="CHEBI:33384"/>
        <dbReference type="ChEBI" id="CHEBI:78442"/>
        <dbReference type="ChEBI" id="CHEBI:78533"/>
        <dbReference type="ChEBI" id="CHEBI:456215"/>
        <dbReference type="EC" id="6.1.1.11"/>
    </reaction>
</comment>
<feature type="binding site" evidence="16">
    <location>
        <begin position="351"/>
        <end position="354"/>
    </location>
    <ligand>
        <name>ATP</name>
        <dbReference type="ChEBI" id="CHEBI:30616"/>
    </ligand>
</feature>
<dbReference type="Gene3D" id="1.10.287.40">
    <property type="entry name" value="Serine-tRNA synthetase, tRNA binding domain"/>
    <property type="match status" value="1"/>
</dbReference>
<accession>A0A4R8I5T4</accession>
<dbReference type="InterPro" id="IPR002317">
    <property type="entry name" value="Ser-tRNA-ligase_type_1"/>
</dbReference>
<comment type="pathway">
    <text evidence="2">Aminoacyl-tRNA biosynthesis; selenocysteinyl-tRNA(Sec) biosynthesis; L-seryl-tRNA(Sec) from L-serine and tRNA(Sec): step 1/1.</text>
</comment>
<dbReference type="GO" id="GO:0004828">
    <property type="term" value="F:serine-tRNA ligase activity"/>
    <property type="evidence" value="ECO:0007669"/>
    <property type="project" value="UniProtKB-UniRule"/>
</dbReference>
<evidence type="ECO:0000313" key="20">
    <source>
        <dbReference type="Proteomes" id="UP000295313"/>
    </source>
</evidence>
<dbReference type="InterPro" id="IPR006195">
    <property type="entry name" value="aa-tRNA-synth_II"/>
</dbReference>
<evidence type="ECO:0000256" key="6">
    <source>
        <dbReference type="ARBA" id="ARBA00022598"/>
    </source>
</evidence>
<dbReference type="PANTHER" id="PTHR43697:SF1">
    <property type="entry name" value="SERINE--TRNA LIGASE"/>
    <property type="match status" value="1"/>
</dbReference>
<dbReference type="InterPro" id="IPR015866">
    <property type="entry name" value="Ser-tRNA-synth_1_N"/>
</dbReference>
<dbReference type="InterPro" id="IPR002314">
    <property type="entry name" value="aa-tRNA-synt_IIb"/>
</dbReference>
<dbReference type="GO" id="GO:0005524">
    <property type="term" value="F:ATP binding"/>
    <property type="evidence" value="ECO:0007669"/>
    <property type="project" value="UniProtKB-KW"/>
</dbReference>
<feature type="binding site" evidence="16">
    <location>
        <begin position="264"/>
        <end position="266"/>
    </location>
    <ligand>
        <name>ATP</name>
        <dbReference type="ChEBI" id="CHEBI:30616"/>
    </ligand>
</feature>
<evidence type="ECO:0000256" key="3">
    <source>
        <dbReference type="ARBA" id="ARBA00010728"/>
    </source>
</evidence>
<evidence type="ECO:0000256" key="13">
    <source>
        <dbReference type="ARBA" id="ARBA00048823"/>
    </source>
</evidence>
<gene>
    <name evidence="19" type="ORF">B0I22_1905</name>
</gene>
<dbReference type="Gene3D" id="3.30.930.10">
    <property type="entry name" value="Bira Bifunctional Protein, Domain 2"/>
    <property type="match status" value="1"/>
</dbReference>
<organism evidence="19 20">
    <name type="scientific">Epilithonimonas xixisoli</name>
    <dbReference type="NCBI Taxonomy" id="1476462"/>
    <lineage>
        <taxon>Bacteria</taxon>
        <taxon>Pseudomonadati</taxon>
        <taxon>Bacteroidota</taxon>
        <taxon>Flavobacteriia</taxon>
        <taxon>Flavobacteriales</taxon>
        <taxon>Weeksellaceae</taxon>
        <taxon>Chryseobacterium group</taxon>
        <taxon>Epilithonimonas</taxon>
    </lineage>
</organism>
<dbReference type="PROSITE" id="PS50862">
    <property type="entry name" value="AA_TRNA_LIGASE_II"/>
    <property type="match status" value="1"/>
</dbReference>
<dbReference type="GO" id="GO:0006434">
    <property type="term" value="P:seryl-tRNA aminoacylation"/>
    <property type="evidence" value="ECO:0007669"/>
    <property type="project" value="UniProtKB-UniRule"/>
</dbReference>
<dbReference type="SUPFAM" id="SSF46589">
    <property type="entry name" value="tRNA-binding arm"/>
    <property type="match status" value="1"/>
</dbReference>
<evidence type="ECO:0000313" key="19">
    <source>
        <dbReference type="EMBL" id="TDX84293.1"/>
    </source>
</evidence>
<keyword evidence="5" id="KW-0963">Cytoplasm</keyword>
<keyword evidence="8 16" id="KW-0067">ATP-binding</keyword>
<evidence type="ECO:0000256" key="7">
    <source>
        <dbReference type="ARBA" id="ARBA00022741"/>
    </source>
</evidence>
<evidence type="ECO:0000256" key="8">
    <source>
        <dbReference type="ARBA" id="ARBA00022840"/>
    </source>
</evidence>
<evidence type="ECO:0000256" key="15">
    <source>
        <dbReference type="PIRSR" id="PIRSR001529-1"/>
    </source>
</evidence>
<feature type="binding site" evidence="15">
    <location>
        <position position="287"/>
    </location>
    <ligand>
        <name>L-serine</name>
        <dbReference type="ChEBI" id="CHEBI:33384"/>
    </ligand>
</feature>
<evidence type="ECO:0000256" key="5">
    <source>
        <dbReference type="ARBA" id="ARBA00022490"/>
    </source>
</evidence>
<dbReference type="EC" id="6.1.1.11" evidence="4 14"/>
<dbReference type="OrthoDB" id="9804647at2"/>
<feature type="domain" description="Aminoacyl-transfer RNA synthetases class-II family profile" evidence="18">
    <location>
        <begin position="175"/>
        <end position="409"/>
    </location>
</feature>
<feature type="binding site" evidence="15">
    <location>
        <position position="233"/>
    </location>
    <ligand>
        <name>L-serine</name>
        <dbReference type="ChEBI" id="CHEBI:33384"/>
    </ligand>
</feature>
<protein>
    <recommendedName>
        <fullName evidence="11 14">Serine--tRNA ligase</fullName>
        <ecNumber evidence="4 14">6.1.1.11</ecNumber>
    </recommendedName>
</protein>
<comment type="catalytic activity">
    <reaction evidence="12">
        <text>tRNA(Sec) + L-serine + ATP = L-seryl-tRNA(Sec) + AMP + diphosphate + H(+)</text>
        <dbReference type="Rhea" id="RHEA:42580"/>
        <dbReference type="Rhea" id="RHEA-COMP:9742"/>
        <dbReference type="Rhea" id="RHEA-COMP:10128"/>
        <dbReference type="ChEBI" id="CHEBI:15378"/>
        <dbReference type="ChEBI" id="CHEBI:30616"/>
        <dbReference type="ChEBI" id="CHEBI:33019"/>
        <dbReference type="ChEBI" id="CHEBI:33384"/>
        <dbReference type="ChEBI" id="CHEBI:78442"/>
        <dbReference type="ChEBI" id="CHEBI:78533"/>
        <dbReference type="ChEBI" id="CHEBI:456215"/>
        <dbReference type="EC" id="6.1.1.11"/>
    </reaction>
</comment>
<dbReference type="NCBIfam" id="TIGR00414">
    <property type="entry name" value="serS"/>
    <property type="match status" value="1"/>
</dbReference>
<dbReference type="PANTHER" id="PTHR43697">
    <property type="entry name" value="SERYL-TRNA SYNTHETASE"/>
    <property type="match status" value="1"/>
</dbReference>
<keyword evidence="20" id="KW-1185">Reference proteome</keyword>
<keyword evidence="9" id="KW-0648">Protein biosynthesis</keyword>
<dbReference type="GO" id="GO:0005737">
    <property type="term" value="C:cytoplasm"/>
    <property type="evidence" value="ECO:0007669"/>
    <property type="project" value="UniProtKB-SubCell"/>
</dbReference>
<name>A0A4R8I5T4_9FLAO</name>
<dbReference type="InterPro" id="IPR010978">
    <property type="entry name" value="tRNA-bd_arm"/>
</dbReference>
<keyword evidence="10 19" id="KW-0030">Aminoacyl-tRNA synthetase</keyword>
<dbReference type="PRINTS" id="PR00981">
    <property type="entry name" value="TRNASYNTHSER"/>
</dbReference>
<dbReference type="RefSeq" id="WP_133944314.1">
    <property type="nucleotide sequence ID" value="NZ_SOEO01000002.1"/>
</dbReference>
<dbReference type="Proteomes" id="UP000295313">
    <property type="component" value="Unassembled WGS sequence"/>
</dbReference>
<comment type="caution">
    <text evidence="19">The sequence shown here is derived from an EMBL/GenBank/DDBJ whole genome shotgun (WGS) entry which is preliminary data.</text>
</comment>
<dbReference type="AlphaFoldDB" id="A0A4R8I5T4"/>
<dbReference type="Pfam" id="PF00587">
    <property type="entry name" value="tRNA-synt_2b"/>
    <property type="match status" value="1"/>
</dbReference>
<dbReference type="Pfam" id="PF02403">
    <property type="entry name" value="Seryl_tRNA_N"/>
    <property type="match status" value="1"/>
</dbReference>
<evidence type="ECO:0000256" key="17">
    <source>
        <dbReference type="SAM" id="Coils"/>
    </source>
</evidence>
<evidence type="ECO:0000256" key="4">
    <source>
        <dbReference type="ARBA" id="ARBA00012840"/>
    </source>
</evidence>
<evidence type="ECO:0000256" key="2">
    <source>
        <dbReference type="ARBA" id="ARBA00005045"/>
    </source>
</evidence>
<reference evidence="19 20" key="1">
    <citation type="submission" date="2019-03" db="EMBL/GenBank/DDBJ databases">
        <title>Genomic Encyclopedia of Type Strains, Phase III (KMG-III): the genomes of soil and plant-associated and newly described type strains.</title>
        <authorList>
            <person name="Whitman W."/>
        </authorList>
    </citation>
    <scope>NUCLEOTIDE SEQUENCE [LARGE SCALE GENOMIC DNA]</scope>
    <source>
        <strain evidence="19 20">CGMCC 1.12802</strain>
    </source>
</reference>
<feature type="coiled-coil region" evidence="17">
    <location>
        <begin position="39"/>
        <end position="99"/>
    </location>
</feature>
<feature type="binding site" evidence="15">
    <location>
        <position position="383"/>
    </location>
    <ligand>
        <name>L-serine</name>
        <dbReference type="ChEBI" id="CHEBI:33384"/>
    </ligand>
</feature>
<comment type="subcellular location">
    <subcellularLocation>
        <location evidence="1">Cytoplasm</location>
    </subcellularLocation>
</comment>
<feature type="binding site" evidence="15">
    <location>
        <position position="264"/>
    </location>
    <ligand>
        <name>L-serine</name>
        <dbReference type="ChEBI" id="CHEBI:33384"/>
    </ligand>
</feature>
<proteinExistence type="inferred from homology"/>
<evidence type="ECO:0000256" key="16">
    <source>
        <dbReference type="PIRSR" id="PIRSR001529-2"/>
    </source>
</evidence>